<dbReference type="EMBL" id="MSFK01000019">
    <property type="protein sequence ID" value="PWY83282.1"/>
    <property type="molecule type" value="Genomic_DNA"/>
</dbReference>
<evidence type="ECO:0008006" key="3">
    <source>
        <dbReference type="Google" id="ProtNLM"/>
    </source>
</evidence>
<reference evidence="1 2" key="1">
    <citation type="submission" date="2016-12" db="EMBL/GenBank/DDBJ databases">
        <title>The genomes of Aspergillus section Nigri reveals drivers in fungal speciation.</title>
        <authorList>
            <consortium name="DOE Joint Genome Institute"/>
            <person name="Vesth T.C."/>
            <person name="Nybo J."/>
            <person name="Theobald S."/>
            <person name="Brandl J."/>
            <person name="Frisvad J.C."/>
            <person name="Nielsen K.F."/>
            <person name="Lyhne E.K."/>
            <person name="Kogle M.E."/>
            <person name="Kuo A."/>
            <person name="Riley R."/>
            <person name="Clum A."/>
            <person name="Nolan M."/>
            <person name="Lipzen A."/>
            <person name="Salamov A."/>
            <person name="Henrissat B."/>
            <person name="Wiebenga A."/>
            <person name="De Vries R.P."/>
            <person name="Grigoriev I.V."/>
            <person name="Mortensen U.H."/>
            <person name="Andersen M.R."/>
            <person name="Baker S.E."/>
        </authorList>
    </citation>
    <scope>NUCLEOTIDE SEQUENCE [LARGE SCALE GENOMIC DNA]</scope>
    <source>
        <strain evidence="1 2">CBS 115572</strain>
    </source>
</reference>
<dbReference type="PANTHER" id="PTHR47938">
    <property type="entry name" value="RESPIRATORY COMPLEX I CHAPERONE (CIA84), PUTATIVE (AFU_ORTHOLOGUE AFUA_2G06020)-RELATED"/>
    <property type="match status" value="1"/>
</dbReference>
<sequence>MLVCPPKLSRSRVCVGLPSGVPQHRLRLGRRRGAQDIALFRDNAPRSNTSPSEDLYAAQGDLKQLNVRYTNIPENRRQHPSNITSVHGLTIDRSAGNGLLHSQISMRRGVFSLVSPCTGARKLTSSAAFNNDTPSSGVRANYAHPRGLPITLERRIRDTFTFDNPSRVLWFGQEVKNHDLAVRSKAYLYNGLEIRQWKLANRELYQARWDGREVEEEFVDFPLDETDTHLLETLKQGGLEKFCEEWNSLNEVQKEVHWAPLSLWLLRNSPALTLDFLFATCRSFHTRPPFTMVADCLIYLEDLHRAEVEQWRSGPHDFRSVIRFCLDPSRWPVAFVPQKGVRLYIRMADRKHVYVAWTYVSKRKHRLKGETFLAFMNRFMEFGDVNNAFWALKLARYMFARMDIPPMNLMVARHCAKFLTLDSVVDHPDGRNFRILPKLISMGIEPDRDMMNVVLSNALKTGDPQLGLDVLRFMKAESFELDSYSYLSLLHDAVARLDRERIAHLMEELEARPELKKNPYIASKLFHSHFVFNVKNFDATASRREIFYSLLKIYHEVHDITPLQDLSIVPRDYNPPTSGEKTPPSTIALYLMIATWLRCQIQVANVDRLYFKFRELVSQGHKDIAPLAATDHTYNEFMLAYRKNPHGLRAACRVMEDMLRSANEGGGDTGSPEATITQTRPTVRTWTLLLSAFIWNKQPLAGERVKGMMASHGIKYDMGTWNVIIAGLAARQDAQGVAQSIKELEAQGFIADAYTMKSLSYLREPEQLWAAMEQLDLKSAHLRPEGFRRPAPTPLELDETDDEQLAPAFRELDEVEDGIPTPTLVQLDELEDEQLLDRGLQRLKANA</sequence>
<evidence type="ECO:0000313" key="1">
    <source>
        <dbReference type="EMBL" id="PWY83282.1"/>
    </source>
</evidence>
<dbReference type="PANTHER" id="PTHR47938:SF44">
    <property type="entry name" value="PENTATRICOPEPTIDE REPEAT PROTEIN (AFU_ORTHOLOGUE AFUA_1G09370)"/>
    <property type="match status" value="1"/>
</dbReference>
<dbReference type="Proteomes" id="UP000246702">
    <property type="component" value="Unassembled WGS sequence"/>
</dbReference>
<accession>A0A317WDH8</accession>
<dbReference type="OrthoDB" id="185373at2759"/>
<evidence type="ECO:0000313" key="2">
    <source>
        <dbReference type="Proteomes" id="UP000246702"/>
    </source>
</evidence>
<dbReference type="Gene3D" id="1.25.40.10">
    <property type="entry name" value="Tetratricopeptide repeat domain"/>
    <property type="match status" value="2"/>
</dbReference>
<organism evidence="1 2">
    <name type="scientific">Aspergillus sclerotioniger CBS 115572</name>
    <dbReference type="NCBI Taxonomy" id="1450535"/>
    <lineage>
        <taxon>Eukaryota</taxon>
        <taxon>Fungi</taxon>
        <taxon>Dikarya</taxon>
        <taxon>Ascomycota</taxon>
        <taxon>Pezizomycotina</taxon>
        <taxon>Eurotiomycetes</taxon>
        <taxon>Eurotiomycetidae</taxon>
        <taxon>Eurotiales</taxon>
        <taxon>Aspergillaceae</taxon>
        <taxon>Aspergillus</taxon>
        <taxon>Aspergillus subgen. Circumdati</taxon>
    </lineage>
</organism>
<name>A0A317WDH8_9EURO</name>
<keyword evidence="2" id="KW-1185">Reference proteome</keyword>
<comment type="caution">
    <text evidence="1">The sequence shown here is derived from an EMBL/GenBank/DDBJ whole genome shotgun (WGS) entry which is preliminary data.</text>
</comment>
<dbReference type="STRING" id="1450535.A0A317WDH8"/>
<dbReference type="GeneID" id="37114243"/>
<protein>
    <recommendedName>
        <fullName evidence="3">Pentatricopeptide repeat protein</fullName>
    </recommendedName>
</protein>
<proteinExistence type="predicted"/>
<dbReference type="GO" id="GO:0003729">
    <property type="term" value="F:mRNA binding"/>
    <property type="evidence" value="ECO:0007669"/>
    <property type="project" value="TreeGrafter"/>
</dbReference>
<dbReference type="InterPro" id="IPR011990">
    <property type="entry name" value="TPR-like_helical_dom_sf"/>
</dbReference>
<dbReference type="RefSeq" id="XP_025466067.1">
    <property type="nucleotide sequence ID" value="XM_025612100.1"/>
</dbReference>
<dbReference type="AlphaFoldDB" id="A0A317WDH8"/>
<gene>
    <name evidence="1" type="ORF">BO94DRAFT_536752</name>
</gene>